<evidence type="ECO:0000313" key="2">
    <source>
        <dbReference type="EMBL" id="EZF55172.1"/>
    </source>
</evidence>
<gene>
    <name evidence="2" type="ORF">H103_02228</name>
</gene>
<protein>
    <submittedName>
        <fullName evidence="2">Uncharacterized protein</fullName>
    </submittedName>
</protein>
<reference evidence="2" key="1">
    <citation type="submission" date="2014-02" db="EMBL/GenBank/DDBJ databases">
        <title>The Genome Sequence of Trichophyton rubrum (morphotype fischeri) CBS 288.86.</title>
        <authorList>
            <consortium name="The Broad Institute Genomics Platform"/>
            <person name="Cuomo C.A."/>
            <person name="White T.C."/>
            <person name="Graser Y."/>
            <person name="Martinez-Rossi N."/>
            <person name="Heitman J."/>
            <person name="Young S.K."/>
            <person name="Zeng Q."/>
            <person name="Gargeya S."/>
            <person name="Abouelleil A."/>
            <person name="Alvarado L."/>
            <person name="Chapman S.B."/>
            <person name="Gainer-Dewar J."/>
            <person name="Goldberg J."/>
            <person name="Griggs A."/>
            <person name="Gujja S."/>
            <person name="Hansen M."/>
            <person name="Howarth C."/>
            <person name="Imamovic A."/>
            <person name="Larimer J."/>
            <person name="Martinez D."/>
            <person name="Murphy C."/>
            <person name="Pearson M.D."/>
            <person name="Persinoti G."/>
            <person name="Poon T."/>
            <person name="Priest M."/>
            <person name="Roberts A.D."/>
            <person name="Saif S."/>
            <person name="Shea T.D."/>
            <person name="Sykes S.N."/>
            <person name="Wortman J."/>
            <person name="Nusbaum C."/>
            <person name="Birren B."/>
        </authorList>
    </citation>
    <scope>NUCLEOTIDE SEQUENCE [LARGE SCALE GENOMIC DNA]</scope>
    <source>
        <strain evidence="2">CBS 288.86</strain>
    </source>
</reference>
<dbReference type="HOGENOM" id="CLU_2293697_0_0_1"/>
<dbReference type="AlphaFoldDB" id="A0A022W9Y8"/>
<sequence length="103" mass="11305">MCGQDLRFPGNKKDVYGPRLVLSWQSGKDGESSNLLRSREYGRMAVSTKRMAARNKEASQDVIDMIVARTVELARTCAETPSPAQLEPWSWDGGGPQVLGHVG</sequence>
<feature type="region of interest" description="Disordered" evidence="1">
    <location>
        <begin position="82"/>
        <end position="103"/>
    </location>
</feature>
<evidence type="ECO:0000256" key="1">
    <source>
        <dbReference type="SAM" id="MobiDB-lite"/>
    </source>
</evidence>
<dbReference type="Proteomes" id="UP000023758">
    <property type="component" value="Unassembled WGS sequence"/>
</dbReference>
<dbReference type="EMBL" id="KK207757">
    <property type="protein sequence ID" value="EZF55172.1"/>
    <property type="molecule type" value="Genomic_DNA"/>
</dbReference>
<accession>A0A022W9Y8</accession>
<organism evidence="2">
    <name type="scientific">Trichophyton rubrum CBS 288.86</name>
    <dbReference type="NCBI Taxonomy" id="1215330"/>
    <lineage>
        <taxon>Eukaryota</taxon>
        <taxon>Fungi</taxon>
        <taxon>Dikarya</taxon>
        <taxon>Ascomycota</taxon>
        <taxon>Pezizomycotina</taxon>
        <taxon>Eurotiomycetes</taxon>
        <taxon>Eurotiomycetidae</taxon>
        <taxon>Onygenales</taxon>
        <taxon>Arthrodermataceae</taxon>
        <taxon>Trichophyton</taxon>
    </lineage>
</organism>
<proteinExistence type="predicted"/>
<feature type="compositionally biased region" description="Gly residues" evidence="1">
    <location>
        <begin position="92"/>
        <end position="103"/>
    </location>
</feature>
<name>A0A022W9Y8_TRIRU</name>